<feature type="domain" description="NAD-dependent epimerase/dehydratase" evidence="1">
    <location>
        <begin position="5"/>
        <end position="198"/>
    </location>
</feature>
<dbReference type="Pfam" id="PF01370">
    <property type="entry name" value="Epimerase"/>
    <property type="match status" value="1"/>
</dbReference>
<accession>A0A9W9K2R6</accession>
<dbReference type="AlphaFoldDB" id="A0A9W9K2R6"/>
<dbReference type="Gene3D" id="3.40.50.720">
    <property type="entry name" value="NAD(P)-binding Rossmann-like Domain"/>
    <property type="match status" value="1"/>
</dbReference>
<sequence length="303" mass="33979">MGKRIIVTGGSGKAGQHIIRYLLAQGHDVLNLDLVALPAEFSERVHTMIVDLADSGQVYCALSSHFHLTEPFREPVNLMPDAVIHMAGYSRNMIAADNETFRSNTMSTYNIIEAACKLNIKKIILASSITTYGVSYAEGDVEYPSFPVDEEVDANPMDTYAIAKVCGERVARGFARRFGRDIYVLRIGRIVAPEEYKEAMFESYVKEPEKWAVHAWAYTDARDLGKMCDLAVHKDGLGFQIFNAVNDEITNYAASSEGFLKKVLPNSPFTREMGAREAPVTNRKMKELLGFSQDHPWQKYYEA</sequence>
<dbReference type="EMBL" id="JAPQKI010000009">
    <property type="protein sequence ID" value="KAJ5090645.1"/>
    <property type="molecule type" value="Genomic_DNA"/>
</dbReference>
<dbReference type="SUPFAM" id="SSF51735">
    <property type="entry name" value="NAD(P)-binding Rossmann-fold domains"/>
    <property type="match status" value="1"/>
</dbReference>
<organism evidence="2 3">
    <name type="scientific">Penicillium argentinense</name>
    <dbReference type="NCBI Taxonomy" id="1131581"/>
    <lineage>
        <taxon>Eukaryota</taxon>
        <taxon>Fungi</taxon>
        <taxon>Dikarya</taxon>
        <taxon>Ascomycota</taxon>
        <taxon>Pezizomycotina</taxon>
        <taxon>Eurotiomycetes</taxon>
        <taxon>Eurotiomycetidae</taxon>
        <taxon>Eurotiales</taxon>
        <taxon>Aspergillaceae</taxon>
        <taxon>Penicillium</taxon>
    </lineage>
</organism>
<dbReference type="CDD" id="cd08946">
    <property type="entry name" value="SDR_e"/>
    <property type="match status" value="1"/>
</dbReference>
<reference evidence="2" key="2">
    <citation type="journal article" date="2023" name="IMA Fungus">
        <title>Comparative genomic study of the Penicillium genus elucidates a diverse pangenome and 15 lateral gene transfer events.</title>
        <authorList>
            <person name="Petersen C."/>
            <person name="Sorensen T."/>
            <person name="Nielsen M.R."/>
            <person name="Sondergaard T.E."/>
            <person name="Sorensen J.L."/>
            <person name="Fitzpatrick D.A."/>
            <person name="Frisvad J.C."/>
            <person name="Nielsen K.L."/>
        </authorList>
    </citation>
    <scope>NUCLEOTIDE SEQUENCE</scope>
    <source>
        <strain evidence="2">IBT 30761</strain>
    </source>
</reference>
<evidence type="ECO:0000313" key="3">
    <source>
        <dbReference type="Proteomes" id="UP001149074"/>
    </source>
</evidence>
<dbReference type="OrthoDB" id="202470at2759"/>
<dbReference type="InterPro" id="IPR001509">
    <property type="entry name" value="Epimerase_deHydtase"/>
</dbReference>
<dbReference type="PANTHER" id="PTHR43103">
    <property type="entry name" value="NUCLEOSIDE-DIPHOSPHATE-SUGAR EPIMERASE"/>
    <property type="match status" value="1"/>
</dbReference>
<gene>
    <name evidence="2" type="ORF">N7532_009329</name>
</gene>
<reference evidence="2" key="1">
    <citation type="submission" date="2022-11" db="EMBL/GenBank/DDBJ databases">
        <authorList>
            <person name="Petersen C."/>
        </authorList>
    </citation>
    <scope>NUCLEOTIDE SEQUENCE</scope>
    <source>
        <strain evidence="2">IBT 30761</strain>
    </source>
</reference>
<keyword evidence="3" id="KW-1185">Reference proteome</keyword>
<dbReference type="GeneID" id="81360799"/>
<dbReference type="Proteomes" id="UP001149074">
    <property type="component" value="Unassembled WGS sequence"/>
</dbReference>
<comment type="caution">
    <text evidence="2">The sequence shown here is derived from an EMBL/GenBank/DDBJ whole genome shotgun (WGS) entry which is preliminary data.</text>
</comment>
<name>A0A9W9K2R6_9EURO</name>
<evidence type="ECO:0000313" key="2">
    <source>
        <dbReference type="EMBL" id="KAJ5090645.1"/>
    </source>
</evidence>
<proteinExistence type="predicted"/>
<dbReference type="InterPro" id="IPR036291">
    <property type="entry name" value="NAD(P)-bd_dom_sf"/>
</dbReference>
<protein>
    <recommendedName>
        <fullName evidence="1">NAD-dependent epimerase/dehydratase domain-containing protein</fullName>
    </recommendedName>
</protein>
<dbReference type="PANTHER" id="PTHR43103:SF6">
    <property type="entry name" value="PUTATIVE-RELATED"/>
    <property type="match status" value="1"/>
</dbReference>
<dbReference type="RefSeq" id="XP_056472626.1">
    <property type="nucleotide sequence ID" value="XM_056621820.1"/>
</dbReference>
<evidence type="ECO:0000259" key="1">
    <source>
        <dbReference type="Pfam" id="PF01370"/>
    </source>
</evidence>